<accession>A0A6B9J536</accession>
<keyword evidence="2" id="KW-1185">Reference proteome</keyword>
<evidence type="ECO:0000313" key="1">
    <source>
        <dbReference type="EMBL" id="QGZ16030.1"/>
    </source>
</evidence>
<dbReference type="EMBL" id="MN718199">
    <property type="protein sequence ID" value="QGZ16030.1"/>
    <property type="molecule type" value="Genomic_DNA"/>
</dbReference>
<organism evidence="1 2">
    <name type="scientific">Vibrio phage vB_VchM_Kuja</name>
    <dbReference type="NCBI Taxonomy" id="2686437"/>
    <lineage>
        <taxon>Viruses</taxon>
        <taxon>Duplodnaviria</taxon>
        <taxon>Heunggongvirae</taxon>
        <taxon>Uroviricota</taxon>
        <taxon>Caudoviricetes</taxon>
        <taxon>Pantevenvirales</taxon>
        <taxon>Ackermannviridae</taxon>
        <taxon>Kujavirus</taxon>
        <taxon>Kujavirus kuja</taxon>
    </lineage>
</organism>
<name>A0A6B9J536_9CAUD</name>
<gene>
    <name evidence="1" type="ORF">Kuja_0390</name>
</gene>
<reference evidence="1 2" key="1">
    <citation type="submission" date="2019-11" db="EMBL/GenBank/DDBJ databases">
        <title>Characterization of a novel member of the family Ackermannviridae.</title>
        <authorList>
            <person name="Maina A.N."/>
            <person name="Mwaura F.B."/>
            <person name="Jumba M."/>
        </authorList>
    </citation>
    <scope>NUCLEOTIDE SEQUENCE [LARGE SCALE GENOMIC DNA]</scope>
</reference>
<protein>
    <submittedName>
        <fullName evidence="1">Uncharacterized protein</fullName>
    </submittedName>
</protein>
<sequence length="76" mass="8449">MNEFTIQEIAAISVAVLEKFGSGASLKDLKDLPEEHHSKKAEVITYKLNGETKSIKVINVAGNIYITPYRPQIIFS</sequence>
<evidence type="ECO:0000313" key="2">
    <source>
        <dbReference type="Proteomes" id="UP000433471"/>
    </source>
</evidence>
<proteinExistence type="predicted"/>
<dbReference type="Proteomes" id="UP000433471">
    <property type="component" value="Segment"/>
</dbReference>